<comment type="caution">
    <text evidence="4">The sequence shown here is derived from an EMBL/GenBank/DDBJ whole genome shotgun (WGS) entry which is preliminary data.</text>
</comment>
<accession>A0A016RWL2</accession>
<dbReference type="InterPro" id="IPR051799">
    <property type="entry name" value="NADH_flavin_oxidoreductase"/>
</dbReference>
<evidence type="ECO:0000313" key="4">
    <source>
        <dbReference type="EMBL" id="EYB82775.1"/>
    </source>
</evidence>
<evidence type="ECO:0000313" key="5">
    <source>
        <dbReference type="Proteomes" id="UP000024635"/>
    </source>
</evidence>
<dbReference type="Pfam" id="PF00724">
    <property type="entry name" value="Oxidored_FMN"/>
    <property type="match status" value="1"/>
</dbReference>
<dbReference type="STRING" id="53326.A0A016RWL2"/>
<keyword evidence="2" id="KW-0560">Oxidoreductase</keyword>
<dbReference type="PANTHER" id="PTHR43656">
    <property type="entry name" value="BINDING OXIDOREDUCTASE, PUTATIVE (AFU_ORTHOLOGUE AFUA_2G08260)-RELATED"/>
    <property type="match status" value="1"/>
</dbReference>
<protein>
    <recommendedName>
        <fullName evidence="3">NADH:flavin oxidoreductase/NADH oxidase N-terminal domain-containing protein</fullName>
    </recommendedName>
</protein>
<dbReference type="Gene3D" id="3.20.20.70">
    <property type="entry name" value="Aldolase class I"/>
    <property type="match status" value="1"/>
</dbReference>
<keyword evidence="5" id="KW-1185">Reference proteome</keyword>
<name>A0A016RWL2_9BILA</name>
<dbReference type="EMBL" id="JARK01001687">
    <property type="protein sequence ID" value="EYB82775.1"/>
    <property type="molecule type" value="Genomic_DNA"/>
</dbReference>
<dbReference type="SUPFAM" id="SSF51395">
    <property type="entry name" value="FMN-linked oxidoreductases"/>
    <property type="match status" value="1"/>
</dbReference>
<dbReference type="AlphaFoldDB" id="A0A016RWL2"/>
<dbReference type="PANTHER" id="PTHR43656:SF5">
    <property type="entry name" value="NADH:FLAVIN OXIDOREDUCTASE_NADH OXIDASE N-TERMINAL DOMAIN-CONTAINING PROTEIN"/>
    <property type="match status" value="1"/>
</dbReference>
<evidence type="ECO:0000256" key="1">
    <source>
        <dbReference type="ARBA" id="ARBA00022630"/>
    </source>
</evidence>
<feature type="domain" description="NADH:flavin oxidoreductase/NADH oxidase N-terminal" evidence="3">
    <location>
        <begin position="45"/>
        <end position="379"/>
    </location>
</feature>
<dbReference type="Proteomes" id="UP000024635">
    <property type="component" value="Unassembled WGS sequence"/>
</dbReference>
<gene>
    <name evidence="4" type="primary">Acey_s0351.g3237</name>
    <name evidence="4" type="ORF">Y032_0351g3237</name>
</gene>
<keyword evidence="1" id="KW-0285">Flavoprotein</keyword>
<dbReference type="OrthoDB" id="1663137at2759"/>
<dbReference type="GO" id="GO:0016491">
    <property type="term" value="F:oxidoreductase activity"/>
    <property type="evidence" value="ECO:0007669"/>
    <property type="project" value="UniProtKB-KW"/>
</dbReference>
<evidence type="ECO:0000259" key="3">
    <source>
        <dbReference type="Pfam" id="PF00724"/>
    </source>
</evidence>
<dbReference type="GO" id="GO:0010181">
    <property type="term" value="F:FMN binding"/>
    <property type="evidence" value="ECO:0007669"/>
    <property type="project" value="InterPro"/>
</dbReference>
<sequence>MNASGSRIRAVQPPLHFFEVHERIPAEKTDVSILGKEIIFRNGRTAKNRFLKAGMSERTSTWDVEDLSKRGIPTQELINIYDKWGHGGFGVIITGNILVDPRNLEAAGNAIICRENDSQRLRDAFSRLTDAAKQDGALVIAQLSHAGRQTPVYVNRYPYSCSDKRLVGGVIKAAQPVPLALDQIKTEVIDRFVYAAKVAYETGFDGVQLHAAHGYLLSQFLSPTTNERTDRYGGPLKNRARIILEIMEAIRNETAEHFIVGIKTNSVEFQANGLNIDDAKAACSLMEKSGFDFVELSGGTLEKPAWMHERVSSVTREAFFMEFAEKIQPVFKKTVVYVTGGFRTATAMAKAVKSGATDGIGLARPVTAEPDLPLKILSGFCHSASDTKVNPDDFIMTFLVSTSQISQMGRLPTSVLTNVCEGIADLSIQEEAENFKERAAEWILETRKHRDSRKPTPEVFHYKNLF</sequence>
<evidence type="ECO:0000256" key="2">
    <source>
        <dbReference type="ARBA" id="ARBA00023002"/>
    </source>
</evidence>
<proteinExistence type="predicted"/>
<dbReference type="InterPro" id="IPR001155">
    <property type="entry name" value="OxRdtase_FMN_N"/>
</dbReference>
<dbReference type="InterPro" id="IPR013785">
    <property type="entry name" value="Aldolase_TIM"/>
</dbReference>
<organism evidence="4 5">
    <name type="scientific">Ancylostoma ceylanicum</name>
    <dbReference type="NCBI Taxonomy" id="53326"/>
    <lineage>
        <taxon>Eukaryota</taxon>
        <taxon>Metazoa</taxon>
        <taxon>Ecdysozoa</taxon>
        <taxon>Nematoda</taxon>
        <taxon>Chromadorea</taxon>
        <taxon>Rhabditida</taxon>
        <taxon>Rhabditina</taxon>
        <taxon>Rhabditomorpha</taxon>
        <taxon>Strongyloidea</taxon>
        <taxon>Ancylostomatidae</taxon>
        <taxon>Ancylostomatinae</taxon>
        <taxon>Ancylostoma</taxon>
    </lineage>
</organism>
<reference evidence="5" key="1">
    <citation type="journal article" date="2015" name="Nat. Genet.">
        <title>The genome and transcriptome of the zoonotic hookworm Ancylostoma ceylanicum identify infection-specific gene families.</title>
        <authorList>
            <person name="Schwarz E.M."/>
            <person name="Hu Y."/>
            <person name="Antoshechkin I."/>
            <person name="Miller M.M."/>
            <person name="Sternberg P.W."/>
            <person name="Aroian R.V."/>
        </authorList>
    </citation>
    <scope>NUCLEOTIDE SEQUENCE</scope>
    <source>
        <strain evidence="5">HY135</strain>
    </source>
</reference>
<dbReference type="CDD" id="cd04733">
    <property type="entry name" value="OYE_like_2_FMN"/>
    <property type="match status" value="1"/>
</dbReference>